<dbReference type="EMBL" id="FMSH01000163">
    <property type="protein sequence ID" value="SCU75677.1"/>
    <property type="molecule type" value="Genomic_DNA"/>
</dbReference>
<dbReference type="RefSeq" id="WP_340524399.1">
    <property type="nucleotide sequence ID" value="NZ_FMSH01000163.1"/>
</dbReference>
<reference evidence="1" key="1">
    <citation type="submission" date="2016-09" db="EMBL/GenBank/DDBJ databases">
        <authorList>
            <person name="Capua I."/>
            <person name="De Benedictis P."/>
            <person name="Joannis T."/>
            <person name="Lombin L.H."/>
            <person name="Cattoli G."/>
        </authorList>
    </citation>
    <scope>NUCLEOTIDE SEQUENCE</scope>
    <source>
        <strain evidence="1">B9</strain>
    </source>
</reference>
<gene>
    <name evidence="1" type="ORF">CNECB9_2450013</name>
</gene>
<dbReference type="AlphaFoldDB" id="A0A1K0IER3"/>
<accession>A0A1K0IER3</accession>
<name>A0A1K0IER3_CUPNE</name>
<evidence type="ECO:0000313" key="1">
    <source>
        <dbReference type="EMBL" id="SCU75677.1"/>
    </source>
</evidence>
<proteinExistence type="predicted"/>
<organism evidence="1">
    <name type="scientific">Cupriavidus necator</name>
    <name type="common">Alcaligenes eutrophus</name>
    <name type="synonym">Ralstonia eutropha</name>
    <dbReference type="NCBI Taxonomy" id="106590"/>
    <lineage>
        <taxon>Bacteria</taxon>
        <taxon>Pseudomonadati</taxon>
        <taxon>Pseudomonadota</taxon>
        <taxon>Betaproteobacteria</taxon>
        <taxon>Burkholderiales</taxon>
        <taxon>Burkholderiaceae</taxon>
        <taxon>Cupriavidus</taxon>
    </lineage>
</organism>
<sequence length="68" mass="7639">MSCKVCATSFLPVADLSRIHLFYALLPEKLGLADDPRFATQRDRAAWLPEVESAPHTEEARPVRMLAE</sequence>
<protein>
    <submittedName>
        <fullName evidence="1">Uncharacterized protein</fullName>
    </submittedName>
</protein>